<dbReference type="Pfam" id="PF12146">
    <property type="entry name" value="Hydrolase_4"/>
    <property type="match status" value="1"/>
</dbReference>
<reference evidence="3 4" key="1">
    <citation type="submission" date="2019-03" db="EMBL/GenBank/DDBJ databases">
        <authorList>
            <person name="Gaulin E."/>
            <person name="Dumas B."/>
        </authorList>
    </citation>
    <scope>NUCLEOTIDE SEQUENCE [LARGE SCALE GENOMIC DNA]</scope>
    <source>
        <strain evidence="3">CBS 568.67</strain>
    </source>
</reference>
<name>A0A485L209_9STRA</name>
<dbReference type="Gene3D" id="3.40.50.1820">
    <property type="entry name" value="alpha/beta hydrolase"/>
    <property type="match status" value="1"/>
</dbReference>
<keyword evidence="4" id="KW-1185">Reference proteome</keyword>
<dbReference type="InterPro" id="IPR029058">
    <property type="entry name" value="AB_hydrolase_fold"/>
</dbReference>
<evidence type="ECO:0000313" key="2">
    <source>
        <dbReference type="EMBL" id="KAF0694371.1"/>
    </source>
</evidence>
<reference evidence="2" key="2">
    <citation type="submission" date="2019-06" db="EMBL/GenBank/DDBJ databases">
        <title>Genomics analysis of Aphanomyces spp. identifies a new class of oomycete effector associated with host adaptation.</title>
        <authorList>
            <person name="Gaulin E."/>
        </authorList>
    </citation>
    <scope>NUCLEOTIDE SEQUENCE</scope>
    <source>
        <strain evidence="2">CBS 578.67</strain>
    </source>
</reference>
<accession>A0A485L209</accession>
<evidence type="ECO:0000259" key="1">
    <source>
        <dbReference type="Pfam" id="PF12146"/>
    </source>
</evidence>
<dbReference type="PANTHER" id="PTHR11614">
    <property type="entry name" value="PHOSPHOLIPASE-RELATED"/>
    <property type="match status" value="1"/>
</dbReference>
<dbReference type="InterPro" id="IPR051044">
    <property type="entry name" value="MAG_DAG_Lipase"/>
</dbReference>
<proteinExistence type="predicted"/>
<organism evidence="3 4">
    <name type="scientific">Aphanomyces stellatus</name>
    <dbReference type="NCBI Taxonomy" id="120398"/>
    <lineage>
        <taxon>Eukaryota</taxon>
        <taxon>Sar</taxon>
        <taxon>Stramenopiles</taxon>
        <taxon>Oomycota</taxon>
        <taxon>Saprolegniomycetes</taxon>
        <taxon>Saprolegniales</taxon>
        <taxon>Verrucalvaceae</taxon>
        <taxon>Aphanomyces</taxon>
    </lineage>
</organism>
<dbReference type="InterPro" id="IPR022742">
    <property type="entry name" value="Hydrolase_4"/>
</dbReference>
<evidence type="ECO:0000313" key="3">
    <source>
        <dbReference type="EMBL" id="VFT91558.1"/>
    </source>
</evidence>
<dbReference type="Proteomes" id="UP000332933">
    <property type="component" value="Unassembled WGS sequence"/>
</dbReference>
<gene>
    <name evidence="3" type="primary">Aste57867_14740</name>
    <name evidence="2" type="ORF">As57867_014685</name>
    <name evidence="3" type="ORF">ASTE57867_14740</name>
</gene>
<dbReference type="EMBL" id="CAADRA010005594">
    <property type="protein sequence ID" value="VFT91558.1"/>
    <property type="molecule type" value="Genomic_DNA"/>
</dbReference>
<evidence type="ECO:0000313" key="4">
    <source>
        <dbReference type="Proteomes" id="UP000332933"/>
    </source>
</evidence>
<feature type="domain" description="Serine aminopeptidase S33" evidence="1">
    <location>
        <begin position="85"/>
        <end position="338"/>
    </location>
</feature>
<dbReference type="SUPFAM" id="SSF53474">
    <property type="entry name" value="alpha/beta-Hydrolases"/>
    <property type="match status" value="1"/>
</dbReference>
<dbReference type="AlphaFoldDB" id="A0A485L209"/>
<dbReference type="EMBL" id="VJMH01005573">
    <property type="protein sequence ID" value="KAF0694371.1"/>
    <property type="molecule type" value="Genomic_DNA"/>
</dbReference>
<sequence length="359" mass="40034">MWGLDSLLAASAMDLAGRAALAYLAVHAIRTLLEWSDSSNAPARGKEHSFDPHEAPAHRHYRFNADRTLWLHTQWWLPRTDVEWKGIIFISHGYNEHIERYHFVATTLADRGFAVLGMTHQGMGLSEGDRLYVEHFSHYENDLVAFIRDTLALTSESAHAKEALMRLPDGLALSSLPRFLLSHSMGALVSLQVIHNHPDIKWTGAIMSSGAFQIDPKMISPLEQKAAAVLSAIFPKFRPPNPDIPNILRDPREHERALRDSLNFKTGPPARWISEFIAAQVRAPAMFPNIKTPLLIFHGEKDGVTPPAGSAALFAGAASPSKEMHLVPNMFHELLHDTCRDSMVDQMVAWAARISNEQA</sequence>
<protein>
    <submittedName>
        <fullName evidence="3">Aste57867_14740 protein</fullName>
    </submittedName>
</protein>
<dbReference type="OrthoDB" id="2498029at2759"/>